<dbReference type="Proteomes" id="UP000053711">
    <property type="component" value="Unassembled WGS sequence"/>
</dbReference>
<accession>A0ACB4UQ22</accession>
<keyword evidence="2" id="KW-1185">Reference proteome</keyword>
<organism evidence="1 2">
    <name type="scientific">Cutibacterium granulosum TM11</name>
    <dbReference type="NCBI Taxonomy" id="1292373"/>
    <lineage>
        <taxon>Bacteria</taxon>
        <taxon>Bacillati</taxon>
        <taxon>Actinomycetota</taxon>
        <taxon>Actinomycetes</taxon>
        <taxon>Propionibacteriales</taxon>
        <taxon>Propionibacteriaceae</taxon>
        <taxon>Cutibacterium</taxon>
    </lineage>
</organism>
<name>A0ACB4UQ22_9ACTN</name>
<comment type="caution">
    <text evidence="1">The sequence shown here is derived from an EMBL/GenBank/DDBJ whole genome shotgun (WGS) entry which is preliminary data.</text>
</comment>
<reference evidence="1 2" key="1">
    <citation type="journal article" date="2013" name="BMC Genomics">
        <title>Comparative genomics reveals distinct host-interacting traits of three major human-associated propionibacteria.</title>
        <authorList>
            <person name="Mak T.N."/>
            <person name="Schmid M."/>
            <person name="Brzuszkiewicz E."/>
            <person name="Zeng G."/>
            <person name="Meyer R."/>
            <person name="Sfanos K.S."/>
            <person name="Brinkmann V."/>
            <person name="Meyer T.F."/>
            <person name="Bruggemann H."/>
        </authorList>
    </citation>
    <scope>NUCLEOTIDE SEQUENCE [LARGE SCALE GENOMIC DNA]</scope>
    <source>
        <strain evidence="1 2">TM11</strain>
    </source>
</reference>
<sequence>MVAHIERLEPVIDWLACPVCARQGCWQRLTADGTSLVCPHRHTLDVARQGYATMTAGPAGANADTAAMLDARTRVLSSGLLDPVDDLLARRLHGAQRILEVGAGTGFHLAAVLDRLGAPTQGLATDISPAAVRRAAVAHPRMSAVVADTWQQIPLRDGQVDAIMCIFAPRNRAEFARVLPDGGTLVVVTPMADHLVQLRDLAGMISVAPHKQSTLLASLSGSFEPVDRDHIRRTVTLDPDLAADVVAMGPSAHHAAAVHLDDSVDVTVALEVTTLRRTTSHGAGRLHTGQEVEG</sequence>
<keyword evidence="1" id="KW-0489">Methyltransferase</keyword>
<evidence type="ECO:0000313" key="1">
    <source>
        <dbReference type="EMBL" id="ERF67458.1"/>
    </source>
</evidence>
<proteinExistence type="predicted"/>
<gene>
    <name evidence="1" type="ORF">H640_02962</name>
</gene>
<dbReference type="EMBL" id="AOST01000028">
    <property type="protein sequence ID" value="ERF67458.1"/>
    <property type="molecule type" value="Genomic_DNA"/>
</dbReference>
<evidence type="ECO:0000313" key="2">
    <source>
        <dbReference type="Proteomes" id="UP000053711"/>
    </source>
</evidence>
<keyword evidence="1" id="KW-0808">Transferase</keyword>
<protein>
    <submittedName>
        <fullName evidence="1">Methyltransferase domain protein</fullName>
    </submittedName>
</protein>